<organism evidence="7">
    <name type="scientific">Cupriavidus necator</name>
    <name type="common">Alcaligenes eutrophus</name>
    <name type="synonym">Ralstonia eutropha</name>
    <dbReference type="NCBI Taxonomy" id="106590"/>
    <lineage>
        <taxon>Bacteria</taxon>
        <taxon>Pseudomonadati</taxon>
        <taxon>Pseudomonadota</taxon>
        <taxon>Betaproteobacteria</taxon>
        <taxon>Burkholderiales</taxon>
        <taxon>Burkholderiaceae</taxon>
        <taxon>Cupriavidus</taxon>
    </lineage>
</organism>
<dbReference type="InterPro" id="IPR050093">
    <property type="entry name" value="ABC_SmlMolc_Importer"/>
</dbReference>
<protein>
    <submittedName>
        <fullName evidence="7">ABC transporter-like protein</fullName>
    </submittedName>
</protein>
<dbReference type="PANTHER" id="PTHR42781">
    <property type="entry name" value="SPERMIDINE/PUTRESCINE IMPORT ATP-BINDING PROTEIN POTA"/>
    <property type="match status" value="1"/>
</dbReference>
<name>A0A1K0JL21_CUPNE</name>
<dbReference type="PANTHER" id="PTHR42781:SF4">
    <property type="entry name" value="SPERMIDINE_PUTRESCINE IMPORT ATP-BINDING PROTEIN POTA"/>
    <property type="match status" value="1"/>
</dbReference>
<evidence type="ECO:0000256" key="2">
    <source>
        <dbReference type="ARBA" id="ARBA00022475"/>
    </source>
</evidence>
<dbReference type="Gene3D" id="3.40.50.300">
    <property type="entry name" value="P-loop containing nucleotide triphosphate hydrolases"/>
    <property type="match status" value="1"/>
</dbReference>
<dbReference type="GO" id="GO:0016887">
    <property type="term" value="F:ATP hydrolysis activity"/>
    <property type="evidence" value="ECO:0007669"/>
    <property type="project" value="InterPro"/>
</dbReference>
<proteinExistence type="predicted"/>
<keyword evidence="3" id="KW-0472">Membrane</keyword>
<accession>A0A1K0JL21</accession>
<sequence length="379" mass="41639">MSTLASLQADLALDVDIAQAQPMALAGAFRCEPGELLALVGPSGAGKTSMLRVLAGLMRPERGRVTVGGETWCDIARGICLPPQRRHVGLVFQHYALMPHLSALDNVALSLLHLPRRERLAQAGQWLAHMRLTPGQQSRQPAALSGGQQQRVAVARALAREPRLLLLDEPFSAVDQMSRQALYGLLADLRRELSIPIVLVTHDLNEARMLADRLVVMDAGQVLQQGTPDTIHRAPRNPRVADLVGIHNHFRGQWMGPADQSGWGWLRWKHGTDTDTGPLLRVRDKGRLPTGQLVSWVIPGDGITVLDRKPEHAGEFRVQVAEVRHLGEITLATLTLLDVSGTPLRLTLSGPQRLRLTEGVPLCVHLNLDLIHVMPVRQR</sequence>
<dbReference type="InterPro" id="IPR003593">
    <property type="entry name" value="AAA+_ATPase"/>
</dbReference>
<evidence type="ECO:0000256" key="5">
    <source>
        <dbReference type="ARBA" id="ARBA00022840"/>
    </source>
</evidence>
<dbReference type="InterPro" id="IPR003439">
    <property type="entry name" value="ABC_transporter-like_ATP-bd"/>
</dbReference>
<dbReference type="InterPro" id="IPR017871">
    <property type="entry name" value="ABC_transporter-like_CS"/>
</dbReference>
<dbReference type="PROSITE" id="PS50893">
    <property type="entry name" value="ABC_TRANSPORTER_2"/>
    <property type="match status" value="1"/>
</dbReference>
<evidence type="ECO:0000259" key="6">
    <source>
        <dbReference type="PROSITE" id="PS50893"/>
    </source>
</evidence>
<gene>
    <name evidence="7" type="ORF">CNECB9_4850007</name>
</gene>
<feature type="domain" description="ABC transporter" evidence="6">
    <location>
        <begin position="7"/>
        <end position="244"/>
    </location>
</feature>
<keyword evidence="1" id="KW-0813">Transport</keyword>
<dbReference type="InterPro" id="IPR027417">
    <property type="entry name" value="P-loop_NTPase"/>
</dbReference>
<evidence type="ECO:0000313" key="7">
    <source>
        <dbReference type="EMBL" id="SCU88791.1"/>
    </source>
</evidence>
<keyword evidence="3" id="KW-0997">Cell inner membrane</keyword>
<evidence type="ECO:0000256" key="1">
    <source>
        <dbReference type="ARBA" id="ARBA00022448"/>
    </source>
</evidence>
<dbReference type="AlphaFoldDB" id="A0A1K0JL21"/>
<dbReference type="SMART" id="SM00382">
    <property type="entry name" value="AAA"/>
    <property type="match status" value="1"/>
</dbReference>
<dbReference type="GO" id="GO:0005524">
    <property type="term" value="F:ATP binding"/>
    <property type="evidence" value="ECO:0007669"/>
    <property type="project" value="UniProtKB-KW"/>
</dbReference>
<keyword evidence="2" id="KW-1003">Cell membrane</keyword>
<keyword evidence="5" id="KW-0067">ATP-binding</keyword>
<keyword evidence="4" id="KW-0547">Nucleotide-binding</keyword>
<dbReference type="RefSeq" id="WP_340528464.1">
    <property type="nucleotide sequence ID" value="NZ_FMSH01000429.1"/>
</dbReference>
<dbReference type="PROSITE" id="PS00211">
    <property type="entry name" value="ABC_TRANSPORTER_1"/>
    <property type="match status" value="1"/>
</dbReference>
<dbReference type="Pfam" id="PF00005">
    <property type="entry name" value="ABC_tran"/>
    <property type="match status" value="1"/>
</dbReference>
<dbReference type="EMBL" id="FMSH01000429">
    <property type="protein sequence ID" value="SCU88791.1"/>
    <property type="molecule type" value="Genomic_DNA"/>
</dbReference>
<reference evidence="7" key="1">
    <citation type="submission" date="2016-09" db="EMBL/GenBank/DDBJ databases">
        <authorList>
            <person name="Capua I."/>
            <person name="De Benedictis P."/>
            <person name="Joannis T."/>
            <person name="Lombin L.H."/>
            <person name="Cattoli G."/>
        </authorList>
    </citation>
    <scope>NUCLEOTIDE SEQUENCE</scope>
    <source>
        <strain evidence="7">B9</strain>
    </source>
</reference>
<evidence type="ECO:0000256" key="3">
    <source>
        <dbReference type="ARBA" id="ARBA00022519"/>
    </source>
</evidence>
<dbReference type="SUPFAM" id="SSF52540">
    <property type="entry name" value="P-loop containing nucleoside triphosphate hydrolases"/>
    <property type="match status" value="1"/>
</dbReference>
<evidence type="ECO:0000256" key="4">
    <source>
        <dbReference type="ARBA" id="ARBA00022741"/>
    </source>
</evidence>